<keyword evidence="3 6" id="KW-0812">Transmembrane</keyword>
<dbReference type="Pfam" id="PF10270">
    <property type="entry name" value="MMgT"/>
    <property type="match status" value="1"/>
</dbReference>
<keyword evidence="4 6" id="KW-1133">Transmembrane helix</keyword>
<dbReference type="InterPro" id="IPR018937">
    <property type="entry name" value="MMgT"/>
</dbReference>
<comment type="similarity">
    <text evidence="2">Belongs to the membrane magnesium transporter (TC 1.A.67) family.</text>
</comment>
<dbReference type="OrthoDB" id="44756at2759"/>
<sequence length="107" mass="11581">MSLTSLLGASLVAIALSILFHAAYSTYEHLSILKSLGKPATTIPTSIWYEAFLSFLVFVPAVAMTTSPLEDITWRGEMHKRMSEETDSRMAFLPLGPAARVASSSSS</sequence>
<evidence type="ECO:0000313" key="8">
    <source>
        <dbReference type="Proteomes" id="UP000620104"/>
    </source>
</evidence>
<proteinExistence type="inferred from homology"/>
<dbReference type="AlphaFoldDB" id="A0A8H3TNR3"/>
<comment type="caution">
    <text evidence="7">The sequence shown here is derived from an EMBL/GenBank/DDBJ whole genome shotgun (WGS) entry which is preliminary data.</text>
</comment>
<accession>A0A8H3TNR3</accession>
<reference evidence="7" key="1">
    <citation type="submission" date="2020-07" db="EMBL/GenBank/DDBJ databases">
        <title>Draft Genome Sequence of a Deep-Sea Yeast, Naganishia (Cryptococcus) liquefaciens strain N6.</title>
        <authorList>
            <person name="Han Y.W."/>
            <person name="Kajitani R."/>
            <person name="Morimoto H."/>
            <person name="Parhat M."/>
            <person name="Tsubouchi H."/>
            <person name="Bakenova O."/>
            <person name="Ogata M."/>
            <person name="Argunhan B."/>
            <person name="Aoki R."/>
            <person name="Kajiwara S."/>
            <person name="Itoh T."/>
            <person name="Iwasaki H."/>
        </authorList>
    </citation>
    <scope>NUCLEOTIDE SEQUENCE</scope>
    <source>
        <strain evidence="7">N6</strain>
    </source>
</reference>
<evidence type="ECO:0000256" key="5">
    <source>
        <dbReference type="ARBA" id="ARBA00023136"/>
    </source>
</evidence>
<evidence type="ECO:0000256" key="4">
    <source>
        <dbReference type="ARBA" id="ARBA00022989"/>
    </source>
</evidence>
<evidence type="ECO:0000313" key="7">
    <source>
        <dbReference type="EMBL" id="GHJ84427.1"/>
    </source>
</evidence>
<keyword evidence="8" id="KW-1185">Reference proteome</keyword>
<dbReference type="Proteomes" id="UP000620104">
    <property type="component" value="Unassembled WGS sequence"/>
</dbReference>
<evidence type="ECO:0000256" key="3">
    <source>
        <dbReference type="ARBA" id="ARBA00022692"/>
    </source>
</evidence>
<evidence type="ECO:0000256" key="1">
    <source>
        <dbReference type="ARBA" id="ARBA00004127"/>
    </source>
</evidence>
<gene>
    <name evidence="7" type="ORF">NliqN6_0829</name>
</gene>
<name>A0A8H3TNR3_9TREE</name>
<comment type="subcellular location">
    <subcellularLocation>
        <location evidence="1">Endomembrane system</location>
        <topology evidence="1">Multi-pass membrane protein</topology>
    </subcellularLocation>
</comment>
<dbReference type="EMBL" id="BLZA01000007">
    <property type="protein sequence ID" value="GHJ84427.1"/>
    <property type="molecule type" value="Genomic_DNA"/>
</dbReference>
<protein>
    <submittedName>
        <fullName evidence="7">Uncharacterized protein</fullName>
    </submittedName>
</protein>
<feature type="transmembrane region" description="Helical" evidence="6">
    <location>
        <begin position="46"/>
        <end position="65"/>
    </location>
</feature>
<organism evidence="7 8">
    <name type="scientific">Naganishia liquefaciens</name>
    <dbReference type="NCBI Taxonomy" id="104408"/>
    <lineage>
        <taxon>Eukaryota</taxon>
        <taxon>Fungi</taxon>
        <taxon>Dikarya</taxon>
        <taxon>Basidiomycota</taxon>
        <taxon>Agaricomycotina</taxon>
        <taxon>Tremellomycetes</taxon>
        <taxon>Filobasidiales</taxon>
        <taxon>Filobasidiaceae</taxon>
        <taxon>Naganishia</taxon>
    </lineage>
</organism>
<keyword evidence="5 6" id="KW-0472">Membrane</keyword>
<evidence type="ECO:0000256" key="6">
    <source>
        <dbReference type="SAM" id="Phobius"/>
    </source>
</evidence>
<evidence type="ECO:0000256" key="2">
    <source>
        <dbReference type="ARBA" id="ARBA00006109"/>
    </source>
</evidence>
<dbReference type="GO" id="GO:0012505">
    <property type="term" value="C:endomembrane system"/>
    <property type="evidence" value="ECO:0007669"/>
    <property type="project" value="UniProtKB-SubCell"/>
</dbReference>